<protein>
    <submittedName>
        <fullName evidence="2">Uncharacterized protein</fullName>
    </submittedName>
</protein>
<reference evidence="2 3" key="1">
    <citation type="submission" date="2023-07" db="EMBL/GenBank/DDBJ databases">
        <title>Identification of four novel Pseudomonas species associated with bacterial leaf spot of cucurbits.</title>
        <authorList>
            <person name="Fullem K.R."/>
        </authorList>
    </citation>
    <scope>NUCLEOTIDE SEQUENCE [LARGE SCALE GENOMIC DNA]</scope>
    <source>
        <strain evidence="2 3">KFB 138</strain>
    </source>
</reference>
<evidence type="ECO:0000256" key="1">
    <source>
        <dbReference type="SAM" id="SignalP"/>
    </source>
</evidence>
<evidence type="ECO:0000313" key="3">
    <source>
        <dbReference type="Proteomes" id="UP001223016"/>
    </source>
</evidence>
<gene>
    <name evidence="2" type="ORF">Q6A51_11120</name>
</gene>
<dbReference type="Proteomes" id="UP001223016">
    <property type="component" value="Unassembled WGS sequence"/>
</dbReference>
<sequence>MRSDRPLRSSRSALSYACIPLALSLFTATQPATAYDMNPIDVECWGQSAFCSVTKLTEGLKYPVHETITLLAYDYYLDPENTEGGRAKTSAETLKQRGVLRDLVLGSQWNDDPDSLLRQNVTRAYQWYALFKDAQQQAQCKENSALPSCRAITVTANPMMLYRSHFGDFQFIHSMASSQQETALDTQAKMLAWAKFTYTLSISSNNLAKEPIDGPAITAFSDIASYLGKPGWTVGALFDPIPGGEWKRSFRPGKFGTYVASGNPRVQHSYKSQSEAVSVKHMALGSLLHMIQDSYSDAHSERKGSCNPLAREKGAIISFRNYVYQSSDDHAHADINPKWLENGKLKKNNPLWASAKLIQYSFSKTPWEGEVEAFLKNEVLALSNPGNAPTTGDLPCYLGTQ</sequence>
<dbReference type="EMBL" id="JAUQOO010000007">
    <property type="protein sequence ID" value="MDO7927333.1"/>
    <property type="molecule type" value="Genomic_DNA"/>
</dbReference>
<feature type="signal peptide" evidence="1">
    <location>
        <begin position="1"/>
        <end position="34"/>
    </location>
</feature>
<organism evidence="2 3">
    <name type="scientific">Pseudomonas serbiensis</name>
    <dbReference type="NCBI Taxonomy" id="3064350"/>
    <lineage>
        <taxon>Bacteria</taxon>
        <taxon>Pseudomonadati</taxon>
        <taxon>Pseudomonadota</taxon>
        <taxon>Gammaproteobacteria</taxon>
        <taxon>Pseudomonadales</taxon>
        <taxon>Pseudomonadaceae</taxon>
        <taxon>Pseudomonas</taxon>
    </lineage>
</organism>
<comment type="caution">
    <text evidence="2">The sequence shown here is derived from an EMBL/GenBank/DDBJ whole genome shotgun (WGS) entry which is preliminary data.</text>
</comment>
<dbReference type="RefSeq" id="WP_304574811.1">
    <property type="nucleotide sequence ID" value="NZ_JAUQOO010000007.1"/>
</dbReference>
<name>A0ABT9CR55_9PSED</name>
<keyword evidence="1" id="KW-0732">Signal</keyword>
<keyword evidence="3" id="KW-1185">Reference proteome</keyword>
<evidence type="ECO:0000313" key="2">
    <source>
        <dbReference type="EMBL" id="MDO7927333.1"/>
    </source>
</evidence>
<feature type="chain" id="PRO_5046039490" evidence="1">
    <location>
        <begin position="35"/>
        <end position="401"/>
    </location>
</feature>
<proteinExistence type="predicted"/>
<accession>A0ABT9CR55</accession>